<accession>A0A1V9VC14</accession>
<dbReference type="Proteomes" id="UP000192599">
    <property type="component" value="Unassembled WGS sequence"/>
</dbReference>
<organism evidence="2 3">
    <name type="scientific">Aliarcobacter cryaerophilus</name>
    <dbReference type="NCBI Taxonomy" id="28198"/>
    <lineage>
        <taxon>Bacteria</taxon>
        <taxon>Pseudomonadati</taxon>
        <taxon>Campylobacterota</taxon>
        <taxon>Epsilonproteobacteria</taxon>
        <taxon>Campylobacterales</taxon>
        <taxon>Arcobacteraceae</taxon>
        <taxon>Aliarcobacter</taxon>
    </lineage>
</organism>
<dbReference type="InterPro" id="IPR036322">
    <property type="entry name" value="WD40_repeat_dom_sf"/>
</dbReference>
<gene>
    <name evidence="2" type="ORF">AS859_05590</name>
</gene>
<dbReference type="AlphaFoldDB" id="A0A1V9VC14"/>
<keyword evidence="1" id="KW-0812">Transmembrane</keyword>
<dbReference type="EMBL" id="LNTC01000056">
    <property type="protein sequence ID" value="OQR41463.1"/>
    <property type="molecule type" value="Genomic_DNA"/>
</dbReference>
<dbReference type="InterPro" id="IPR015943">
    <property type="entry name" value="WD40/YVTN_repeat-like_dom_sf"/>
</dbReference>
<dbReference type="InterPro" id="IPR001680">
    <property type="entry name" value="WD40_rpt"/>
</dbReference>
<keyword evidence="1" id="KW-0472">Membrane</keyword>
<dbReference type="Gene3D" id="2.130.10.10">
    <property type="entry name" value="YVTN repeat-like/Quinoprotein amine dehydrogenase"/>
    <property type="match status" value="1"/>
</dbReference>
<comment type="caution">
    <text evidence="2">The sequence shown here is derived from an EMBL/GenBank/DDBJ whole genome shotgun (WGS) entry which is preliminary data.</text>
</comment>
<protein>
    <submittedName>
        <fullName evidence="2">Uncharacterized protein</fullName>
    </submittedName>
</protein>
<keyword evidence="1" id="KW-1133">Transmembrane helix</keyword>
<feature type="transmembrane region" description="Helical" evidence="1">
    <location>
        <begin position="12"/>
        <end position="31"/>
    </location>
</feature>
<dbReference type="SUPFAM" id="SSF50978">
    <property type="entry name" value="WD40 repeat-like"/>
    <property type="match status" value="1"/>
</dbReference>
<reference evidence="2 3" key="1">
    <citation type="submission" date="2017-04" db="EMBL/GenBank/DDBJ databases">
        <title>Accumulation and expression of multiple antibiotic resistance genes in Arcobacter cryaerophilus that thrives in sewage.</title>
        <authorList>
            <person name="Millar J.A."/>
            <person name="Raghavan R."/>
        </authorList>
    </citation>
    <scope>NUCLEOTIDE SEQUENCE [LARGE SCALE GENOMIC DNA]</scope>
    <source>
        <strain evidence="2 3">AZT-1</strain>
    </source>
</reference>
<evidence type="ECO:0000313" key="2">
    <source>
        <dbReference type="EMBL" id="OQR41463.1"/>
    </source>
</evidence>
<dbReference type="SMART" id="SM00320">
    <property type="entry name" value="WD40"/>
    <property type="match status" value="2"/>
</dbReference>
<name>A0A1V9VC14_9BACT</name>
<evidence type="ECO:0000256" key="1">
    <source>
        <dbReference type="SAM" id="Phobius"/>
    </source>
</evidence>
<proteinExistence type="predicted"/>
<sequence length="333" mass="37686">MPNKCNQNRIGFVLKNLIFTLIFIFSSNFLFAKELEATFSFFASSGVTNIAKDKQNLYLATNDGFVDIFNLEKKEIISSIKIKNIKDFTNKEISAKIFSTDIIDDKILILSQGQSGGRDIFISKNGILENVISSDERLFIAYAKFLDNNKIVYALLSNQIFIYDLINKKILKSTQVSQSSFSHFVLSSDKKSIFVADESGIISELNTSNLEKIGQFKGQNVDRVFQVDFKENTILACGQDRRASIYYKNQKKPYYKSIDFLVYAGALDDKAKKAAISLNEDNDVLVFDIDTKEELFILKGNNALITSILFLDENSLVVASDDKKVNIYNLKKD</sequence>
<evidence type="ECO:0000313" key="3">
    <source>
        <dbReference type="Proteomes" id="UP000192599"/>
    </source>
</evidence>